<dbReference type="InterPro" id="IPR001789">
    <property type="entry name" value="Sig_transdc_resp-reg_receiver"/>
</dbReference>
<dbReference type="PANTHER" id="PTHR43547:SF2">
    <property type="entry name" value="HYBRID SIGNAL TRANSDUCTION HISTIDINE KINASE C"/>
    <property type="match status" value="1"/>
</dbReference>
<evidence type="ECO:0000256" key="2">
    <source>
        <dbReference type="ARBA" id="ARBA00012438"/>
    </source>
</evidence>
<dbReference type="SUPFAM" id="SSF52172">
    <property type="entry name" value="CheY-like"/>
    <property type="match status" value="1"/>
</dbReference>
<reference evidence="7 8" key="1">
    <citation type="submission" date="2020-07" db="EMBL/GenBank/DDBJ databases">
        <title>Novel species isolated from subtropical streams in China.</title>
        <authorList>
            <person name="Lu H."/>
        </authorList>
    </citation>
    <scope>NUCLEOTIDE SEQUENCE [LARGE SCALE GENOMIC DNA]</scope>
    <source>
        <strain evidence="7 8">FT3S</strain>
    </source>
</reference>
<dbReference type="SUPFAM" id="SSF55874">
    <property type="entry name" value="ATPase domain of HSP90 chaperone/DNA topoisomerase II/histidine kinase"/>
    <property type="match status" value="1"/>
</dbReference>
<evidence type="ECO:0000256" key="4">
    <source>
        <dbReference type="PROSITE-ProRule" id="PRU00169"/>
    </source>
</evidence>
<dbReference type="PRINTS" id="PR00344">
    <property type="entry name" value="BCTRLSENSOR"/>
</dbReference>
<sequence length="429" mass="46467">MTNPVTPAYAPPERPAQGDILVVEDTPASLQLLTGLLSEAGHRVRPAPDGELALWSARGQPPELILLDIRMPGMDGYEVCRQLKDDARLREVPVIFLSACTDTDDKLRGFAVGGVDFISKPYQFEEVQARVLAHLELARLRQRLAYQNAHLEQLVEAKAEELAQARLSLLGERQLRDLAERESRLRLSEIAHMNRNASATVYCAALVHELNQPLAAIMSNAEAAELFLNMERPALAEVAEILADIRRDDLRASELIQSMRDLLKKSEAVTASLDLNEVVRVAAMLLASEARVRQCALTLALDGPALPVAADRIQLQQVMINLILNGMDAMADLPPGARRLEISAALAGGQAQVLVRDHGAGFTCDLERVFESFFTTKPGGMGLGLSIAAAIVREHGGQIWAGNCPDGGAVVGFRLPREALPEQGAGDAP</sequence>
<dbReference type="InterPro" id="IPR004358">
    <property type="entry name" value="Sig_transdc_His_kin-like_C"/>
</dbReference>
<gene>
    <name evidence="7" type="ORF">H3H36_20780</name>
</gene>
<evidence type="ECO:0000313" key="8">
    <source>
        <dbReference type="Proteomes" id="UP000566711"/>
    </source>
</evidence>
<dbReference type="SUPFAM" id="SSF47384">
    <property type="entry name" value="Homodimeric domain of signal transducing histidine kinase"/>
    <property type="match status" value="1"/>
</dbReference>
<dbReference type="InterPro" id="IPR003661">
    <property type="entry name" value="HisK_dim/P_dom"/>
</dbReference>
<dbReference type="Gene3D" id="3.30.565.10">
    <property type="entry name" value="Histidine kinase-like ATPase, C-terminal domain"/>
    <property type="match status" value="1"/>
</dbReference>
<keyword evidence="8" id="KW-1185">Reference proteome</keyword>
<organism evidence="7 8">
    <name type="scientific">Rugamonas fusca</name>
    <dbReference type="NCBI Taxonomy" id="2758568"/>
    <lineage>
        <taxon>Bacteria</taxon>
        <taxon>Pseudomonadati</taxon>
        <taxon>Pseudomonadota</taxon>
        <taxon>Betaproteobacteria</taxon>
        <taxon>Burkholderiales</taxon>
        <taxon>Oxalobacteraceae</taxon>
        <taxon>Telluria group</taxon>
        <taxon>Rugamonas</taxon>
    </lineage>
</organism>
<dbReference type="SMART" id="SM00388">
    <property type="entry name" value="HisKA"/>
    <property type="match status" value="1"/>
</dbReference>
<proteinExistence type="predicted"/>
<feature type="modified residue" description="4-aspartylphosphate" evidence="4">
    <location>
        <position position="68"/>
    </location>
</feature>
<keyword evidence="3 4" id="KW-0597">Phosphoprotein</keyword>
<feature type="domain" description="Histidine kinase" evidence="5">
    <location>
        <begin position="205"/>
        <end position="419"/>
    </location>
</feature>
<dbReference type="InterPro" id="IPR005467">
    <property type="entry name" value="His_kinase_dom"/>
</dbReference>
<name>A0A7W2EKV1_9BURK</name>
<dbReference type="PANTHER" id="PTHR43547">
    <property type="entry name" value="TWO-COMPONENT HISTIDINE KINASE"/>
    <property type="match status" value="1"/>
</dbReference>
<dbReference type="InterPro" id="IPR036097">
    <property type="entry name" value="HisK_dim/P_sf"/>
</dbReference>
<dbReference type="SMART" id="SM00448">
    <property type="entry name" value="REC"/>
    <property type="match status" value="1"/>
</dbReference>
<evidence type="ECO:0000259" key="5">
    <source>
        <dbReference type="PROSITE" id="PS50109"/>
    </source>
</evidence>
<dbReference type="GO" id="GO:0000155">
    <property type="term" value="F:phosphorelay sensor kinase activity"/>
    <property type="evidence" value="ECO:0007669"/>
    <property type="project" value="InterPro"/>
</dbReference>
<dbReference type="Pfam" id="PF00072">
    <property type="entry name" value="Response_reg"/>
    <property type="match status" value="1"/>
</dbReference>
<evidence type="ECO:0000313" key="7">
    <source>
        <dbReference type="EMBL" id="MBA5607794.1"/>
    </source>
</evidence>
<dbReference type="EC" id="2.7.13.3" evidence="2"/>
<evidence type="ECO:0000256" key="3">
    <source>
        <dbReference type="ARBA" id="ARBA00022553"/>
    </source>
</evidence>
<accession>A0A7W2EKV1</accession>
<feature type="domain" description="Response regulatory" evidence="6">
    <location>
        <begin position="19"/>
        <end position="135"/>
    </location>
</feature>
<evidence type="ECO:0000259" key="6">
    <source>
        <dbReference type="PROSITE" id="PS50110"/>
    </source>
</evidence>
<dbReference type="PROSITE" id="PS50110">
    <property type="entry name" value="RESPONSE_REGULATORY"/>
    <property type="match status" value="1"/>
</dbReference>
<dbReference type="CDD" id="cd19920">
    <property type="entry name" value="REC_PA4781-like"/>
    <property type="match status" value="1"/>
</dbReference>
<dbReference type="Gene3D" id="1.10.287.130">
    <property type="match status" value="1"/>
</dbReference>
<dbReference type="SMART" id="SM00387">
    <property type="entry name" value="HATPase_c"/>
    <property type="match status" value="1"/>
</dbReference>
<dbReference type="PROSITE" id="PS50109">
    <property type="entry name" value="HIS_KIN"/>
    <property type="match status" value="1"/>
</dbReference>
<dbReference type="InterPro" id="IPR036890">
    <property type="entry name" value="HATPase_C_sf"/>
</dbReference>
<dbReference type="CDD" id="cd00082">
    <property type="entry name" value="HisKA"/>
    <property type="match status" value="1"/>
</dbReference>
<dbReference type="Gene3D" id="3.40.50.2300">
    <property type="match status" value="1"/>
</dbReference>
<dbReference type="EMBL" id="JACEZS010000021">
    <property type="protein sequence ID" value="MBA5607794.1"/>
    <property type="molecule type" value="Genomic_DNA"/>
</dbReference>
<comment type="catalytic activity">
    <reaction evidence="1">
        <text>ATP + protein L-histidine = ADP + protein N-phospho-L-histidine.</text>
        <dbReference type="EC" id="2.7.13.3"/>
    </reaction>
</comment>
<comment type="caution">
    <text evidence="7">The sequence shown here is derived from an EMBL/GenBank/DDBJ whole genome shotgun (WGS) entry which is preliminary data.</text>
</comment>
<dbReference type="Pfam" id="PF02518">
    <property type="entry name" value="HATPase_c"/>
    <property type="match status" value="1"/>
</dbReference>
<dbReference type="InterPro" id="IPR003594">
    <property type="entry name" value="HATPase_dom"/>
</dbReference>
<dbReference type="RefSeq" id="WP_182219996.1">
    <property type="nucleotide sequence ID" value="NZ_JACEZS010000021.1"/>
</dbReference>
<dbReference type="Proteomes" id="UP000566711">
    <property type="component" value="Unassembled WGS sequence"/>
</dbReference>
<evidence type="ECO:0000256" key="1">
    <source>
        <dbReference type="ARBA" id="ARBA00000085"/>
    </source>
</evidence>
<dbReference type="Pfam" id="PF00512">
    <property type="entry name" value="HisKA"/>
    <property type="match status" value="1"/>
</dbReference>
<protein>
    <recommendedName>
        <fullName evidence="2">histidine kinase</fullName>
        <ecNumber evidence="2">2.7.13.3</ecNumber>
    </recommendedName>
</protein>
<dbReference type="AlphaFoldDB" id="A0A7W2EKV1"/>
<dbReference type="InterPro" id="IPR011006">
    <property type="entry name" value="CheY-like_superfamily"/>
</dbReference>